<dbReference type="InterPro" id="IPR004776">
    <property type="entry name" value="Mem_transp_PIN-like"/>
</dbReference>
<sequence>MSTLQTLMTDCILGSSVKQDDPFVPLLFTVFTSILEVFLLCLAGYILAGRGILDKKTQKQLNRLNVSLFTPCLLFSKVAFFLSPEKLKELWIIPIFFVIVTTVSMCVSFLLGSVFRVKRSQRNFAMAAAMFMNSNSLPIALMQSLVITVPGLKWGRGDNKNAMVGRALTYLVLYSTLGMVLRWSYGVRLLAQADPESENAVSEDDEETAPLLGDHHQFPTDEGTLRPNSAYEDIPQVAVHPVRPALLHPGHKRRSSRFYNSFPNSPNQSRVNLSVVDESVSTLVHSPEGSDSEDDVVEGLPEPATSESGPSALPQNVRRPSRHARNNSTMSQSSSFMRRMRRRLYRAWVALNEFMTVPLWAALASLIVACVQPLQHALDQHMQPVKGALTSAGNCSIPVTLIVLGGYFYPAPPEEKSKANGHAVSGAPNGNGITTSKSTTSLLESVREMFGKQQSERQAGEAAKPRPGETKTVVIAVLSRMILTPVLLLPLMALCARFDLHAVFDDPVFVVSNVLLVSSPPALTLAQITQAASGDAFERLISRTIFWAYCVVTPPMTIVYVIIGMQLSKL</sequence>
<protein>
    <submittedName>
        <fullName evidence="7">Auxin efflux carrier</fullName>
    </submittedName>
</protein>
<proteinExistence type="predicted"/>
<evidence type="ECO:0000256" key="2">
    <source>
        <dbReference type="ARBA" id="ARBA00022692"/>
    </source>
</evidence>
<evidence type="ECO:0000256" key="3">
    <source>
        <dbReference type="ARBA" id="ARBA00022989"/>
    </source>
</evidence>
<dbReference type="PANTHER" id="PTHR31794:SF2">
    <property type="entry name" value="AUXIN EFFLUX TRANSPORTER FAMILY PROTEIN (EUROFUNG)"/>
    <property type="match status" value="1"/>
</dbReference>
<evidence type="ECO:0000256" key="1">
    <source>
        <dbReference type="ARBA" id="ARBA00004141"/>
    </source>
</evidence>
<dbReference type="GO" id="GO:0005783">
    <property type="term" value="C:endoplasmic reticulum"/>
    <property type="evidence" value="ECO:0007669"/>
    <property type="project" value="TreeGrafter"/>
</dbReference>
<feature type="transmembrane region" description="Helical" evidence="6">
    <location>
        <begin position="347"/>
        <end position="368"/>
    </location>
</feature>
<keyword evidence="4 6" id="KW-0472">Membrane</keyword>
<gene>
    <name evidence="7" type="ORF">R3P38DRAFT_2600215</name>
</gene>
<feature type="transmembrane region" description="Helical" evidence="6">
    <location>
        <begin position="167"/>
        <end position="185"/>
    </location>
</feature>
<feature type="region of interest" description="Disordered" evidence="5">
    <location>
        <begin position="242"/>
        <end position="263"/>
    </location>
</feature>
<dbReference type="GO" id="GO:0055085">
    <property type="term" value="P:transmembrane transport"/>
    <property type="evidence" value="ECO:0007669"/>
    <property type="project" value="InterPro"/>
</dbReference>
<dbReference type="PANTHER" id="PTHR31794">
    <property type="entry name" value="AUXIN EFFLUX TRANSPORTER FAMILY PROTEIN (EUROFUNG)"/>
    <property type="match status" value="1"/>
</dbReference>
<accession>A0AAW0DTQ2</accession>
<keyword evidence="3 6" id="KW-1133">Transmembrane helix</keyword>
<dbReference type="Proteomes" id="UP001362999">
    <property type="component" value="Unassembled WGS sequence"/>
</dbReference>
<feature type="transmembrane region" description="Helical" evidence="6">
    <location>
        <begin position="90"/>
        <end position="112"/>
    </location>
</feature>
<comment type="caution">
    <text evidence="7">The sequence shown here is derived from an EMBL/GenBank/DDBJ whole genome shotgun (WGS) entry which is preliminary data.</text>
</comment>
<comment type="subcellular location">
    <subcellularLocation>
        <location evidence="1">Membrane</location>
        <topology evidence="1">Multi-pass membrane protein</topology>
    </subcellularLocation>
</comment>
<evidence type="ECO:0000313" key="8">
    <source>
        <dbReference type="Proteomes" id="UP001362999"/>
    </source>
</evidence>
<feature type="region of interest" description="Disordered" evidence="5">
    <location>
        <begin position="280"/>
        <end position="336"/>
    </location>
</feature>
<feature type="transmembrane region" description="Helical" evidence="6">
    <location>
        <begin position="23"/>
        <end position="46"/>
    </location>
</feature>
<feature type="region of interest" description="Disordered" evidence="5">
    <location>
        <begin position="197"/>
        <end position="228"/>
    </location>
</feature>
<keyword evidence="2 6" id="KW-0812">Transmembrane</keyword>
<feature type="transmembrane region" description="Helical" evidence="6">
    <location>
        <begin position="546"/>
        <end position="567"/>
    </location>
</feature>
<reference evidence="7 8" key="1">
    <citation type="journal article" date="2024" name="J Genomics">
        <title>Draft genome sequencing and assembly of Favolaschia claudopus CIRM-BRFM 2984 isolated from oak limbs.</title>
        <authorList>
            <person name="Navarro D."/>
            <person name="Drula E."/>
            <person name="Chaduli D."/>
            <person name="Cazenave R."/>
            <person name="Ahrendt S."/>
            <person name="Wang J."/>
            <person name="Lipzen A."/>
            <person name="Daum C."/>
            <person name="Barry K."/>
            <person name="Grigoriev I.V."/>
            <person name="Favel A."/>
            <person name="Rosso M.N."/>
            <person name="Martin F."/>
        </authorList>
    </citation>
    <scope>NUCLEOTIDE SEQUENCE [LARGE SCALE GENOMIC DNA]</scope>
    <source>
        <strain evidence="7 8">CIRM-BRFM 2984</strain>
    </source>
</reference>
<feature type="compositionally biased region" description="Acidic residues" evidence="5">
    <location>
        <begin position="197"/>
        <end position="208"/>
    </location>
</feature>
<feature type="transmembrane region" description="Helical" evidence="6">
    <location>
        <begin position="124"/>
        <end position="147"/>
    </location>
</feature>
<feature type="transmembrane region" description="Helical" evidence="6">
    <location>
        <begin position="508"/>
        <end position="526"/>
    </location>
</feature>
<evidence type="ECO:0000313" key="7">
    <source>
        <dbReference type="EMBL" id="KAK7055309.1"/>
    </source>
</evidence>
<evidence type="ECO:0000256" key="6">
    <source>
        <dbReference type="SAM" id="Phobius"/>
    </source>
</evidence>
<evidence type="ECO:0000256" key="4">
    <source>
        <dbReference type="ARBA" id="ARBA00023136"/>
    </source>
</evidence>
<feature type="transmembrane region" description="Helical" evidence="6">
    <location>
        <begin position="388"/>
        <end position="409"/>
    </location>
</feature>
<dbReference type="AlphaFoldDB" id="A0AAW0DTQ2"/>
<dbReference type="EMBL" id="JAWWNJ010000005">
    <property type="protein sequence ID" value="KAK7055309.1"/>
    <property type="molecule type" value="Genomic_DNA"/>
</dbReference>
<dbReference type="Pfam" id="PF03547">
    <property type="entry name" value="Mem_trans"/>
    <property type="match status" value="1"/>
</dbReference>
<feature type="transmembrane region" description="Helical" evidence="6">
    <location>
        <begin position="473"/>
        <end position="496"/>
    </location>
</feature>
<evidence type="ECO:0000256" key="5">
    <source>
        <dbReference type="SAM" id="MobiDB-lite"/>
    </source>
</evidence>
<organism evidence="7 8">
    <name type="scientific">Favolaschia claudopus</name>
    <dbReference type="NCBI Taxonomy" id="2862362"/>
    <lineage>
        <taxon>Eukaryota</taxon>
        <taxon>Fungi</taxon>
        <taxon>Dikarya</taxon>
        <taxon>Basidiomycota</taxon>
        <taxon>Agaricomycotina</taxon>
        <taxon>Agaricomycetes</taxon>
        <taxon>Agaricomycetidae</taxon>
        <taxon>Agaricales</taxon>
        <taxon>Marasmiineae</taxon>
        <taxon>Mycenaceae</taxon>
        <taxon>Favolaschia</taxon>
    </lineage>
</organism>
<dbReference type="GO" id="GO:0016020">
    <property type="term" value="C:membrane"/>
    <property type="evidence" value="ECO:0007669"/>
    <property type="project" value="UniProtKB-SubCell"/>
</dbReference>
<feature type="transmembrane region" description="Helical" evidence="6">
    <location>
        <begin position="66"/>
        <end position="84"/>
    </location>
</feature>
<keyword evidence="8" id="KW-1185">Reference proteome</keyword>
<name>A0AAW0DTQ2_9AGAR</name>